<sequence length="361" mass="40894">MCSASPSSLFPEDLTVKPIVQALPAPSNINIPSDLLREILSRLGLKANIHASLVCKTWFQVAVSVRKLQPHPWLFYPLKGEANGDYILLDRQRSQAYKLNFPDLKGHGFSCSRDGWLLVSTNFPSYLVFFFNPFTREYIYLPEAAPTSGYCLTFTAAPTSSSCLVISLNDRSICSYIEIATWRPGETLWTTHRFENLLPGRRWKSCVFSNGVLYCLTTFSNIGIFDPSRATWNILPVEPCPAFFQVDLGRRVLMTEHEGDIFVMLTSRNKNPLMFKLNLKRNAWEEKRELGGLTVFASHPTSLTRAGLSVKERNRIYPSHNGHLGVYYSLGDGIISSRFPTSNYLSNRIAWVDPPHNNFNL</sequence>
<dbReference type="SUPFAM" id="SSF50965">
    <property type="entry name" value="Galactose oxidase, central domain"/>
    <property type="match status" value="1"/>
</dbReference>
<evidence type="ECO:0008006" key="5">
    <source>
        <dbReference type="Google" id="ProtNLM"/>
    </source>
</evidence>
<dbReference type="CDD" id="cd09917">
    <property type="entry name" value="F-box_SF"/>
    <property type="match status" value="1"/>
</dbReference>
<dbReference type="Pfam" id="PF00646">
    <property type="entry name" value="F-box"/>
    <property type="match status" value="1"/>
</dbReference>
<comment type="caution">
    <text evidence="3">The sequence shown here is derived from an EMBL/GenBank/DDBJ whole genome shotgun (WGS) entry which is preliminary data.</text>
</comment>
<dbReference type="Proteomes" id="UP000823674">
    <property type="component" value="Chromosome A07"/>
</dbReference>
<accession>A0ABQ7KXZ1</accession>
<protein>
    <recommendedName>
        <fullName evidence="5">F-box domain-containing protein</fullName>
    </recommendedName>
</protein>
<dbReference type="SUPFAM" id="SSF81383">
    <property type="entry name" value="F-box domain"/>
    <property type="match status" value="1"/>
</dbReference>
<organism evidence="3 4">
    <name type="scientific">Brassica rapa subsp. trilocularis</name>
    <dbReference type="NCBI Taxonomy" id="1813537"/>
    <lineage>
        <taxon>Eukaryota</taxon>
        <taxon>Viridiplantae</taxon>
        <taxon>Streptophyta</taxon>
        <taxon>Embryophyta</taxon>
        <taxon>Tracheophyta</taxon>
        <taxon>Spermatophyta</taxon>
        <taxon>Magnoliopsida</taxon>
        <taxon>eudicotyledons</taxon>
        <taxon>Gunneridae</taxon>
        <taxon>Pentapetalae</taxon>
        <taxon>rosids</taxon>
        <taxon>malvids</taxon>
        <taxon>Brassicales</taxon>
        <taxon>Brassicaceae</taxon>
        <taxon>Brassiceae</taxon>
        <taxon>Brassica</taxon>
    </lineage>
</organism>
<dbReference type="Pfam" id="PF03478">
    <property type="entry name" value="Beta-prop_KIB1-4"/>
    <property type="match status" value="1"/>
</dbReference>
<dbReference type="InterPro" id="IPR001810">
    <property type="entry name" value="F-box_dom"/>
</dbReference>
<evidence type="ECO:0000313" key="4">
    <source>
        <dbReference type="Proteomes" id="UP000823674"/>
    </source>
</evidence>
<evidence type="ECO:0000313" key="3">
    <source>
        <dbReference type="EMBL" id="KAG5379172.1"/>
    </source>
</evidence>
<evidence type="ECO:0000259" key="2">
    <source>
        <dbReference type="Pfam" id="PF03478"/>
    </source>
</evidence>
<feature type="domain" description="KIB1-4 beta-propeller" evidence="2">
    <location>
        <begin position="93"/>
        <end position="327"/>
    </location>
</feature>
<dbReference type="PANTHER" id="PTHR33127:SF5">
    <property type="entry name" value="TRANSMEMBRANE PROTEIN"/>
    <property type="match status" value="1"/>
</dbReference>
<dbReference type="EMBL" id="JADBGQ010000009">
    <property type="protein sequence ID" value="KAG5379172.1"/>
    <property type="molecule type" value="Genomic_DNA"/>
</dbReference>
<keyword evidence="4" id="KW-1185">Reference proteome</keyword>
<gene>
    <name evidence="3" type="primary">A07p021870.1_BraROA</name>
    <name evidence="3" type="ORF">IGI04_027014</name>
</gene>
<dbReference type="Gene3D" id="1.20.1280.50">
    <property type="match status" value="1"/>
</dbReference>
<dbReference type="InterPro" id="IPR005174">
    <property type="entry name" value="KIB1-4_b-propeller"/>
</dbReference>
<dbReference type="PANTHER" id="PTHR33127">
    <property type="entry name" value="TRANSMEMBRANE PROTEIN"/>
    <property type="match status" value="1"/>
</dbReference>
<feature type="domain" description="F-box" evidence="1">
    <location>
        <begin position="30"/>
        <end position="66"/>
    </location>
</feature>
<name>A0ABQ7KXZ1_BRACM</name>
<proteinExistence type="predicted"/>
<evidence type="ECO:0000259" key="1">
    <source>
        <dbReference type="Pfam" id="PF00646"/>
    </source>
</evidence>
<reference evidence="3 4" key="1">
    <citation type="submission" date="2021-03" db="EMBL/GenBank/DDBJ databases">
        <authorList>
            <person name="King G.J."/>
            <person name="Bancroft I."/>
            <person name="Baten A."/>
            <person name="Bloomfield J."/>
            <person name="Borpatragohain P."/>
            <person name="He Z."/>
            <person name="Irish N."/>
            <person name="Irwin J."/>
            <person name="Liu K."/>
            <person name="Mauleon R.P."/>
            <person name="Moore J."/>
            <person name="Morris R."/>
            <person name="Ostergaard L."/>
            <person name="Wang B."/>
            <person name="Wells R."/>
        </authorList>
    </citation>
    <scope>NUCLEOTIDE SEQUENCE [LARGE SCALE GENOMIC DNA]</scope>
    <source>
        <strain evidence="3">R-o-18</strain>
        <tissue evidence="3">Leaf</tissue>
    </source>
</reference>
<dbReference type="InterPro" id="IPR036047">
    <property type="entry name" value="F-box-like_dom_sf"/>
</dbReference>
<dbReference type="InterPro" id="IPR011043">
    <property type="entry name" value="Gal_Oxase/kelch_b-propeller"/>
</dbReference>